<protein>
    <submittedName>
        <fullName evidence="2">PIPK domain-containing protein</fullName>
    </submittedName>
</protein>
<dbReference type="STRING" id="42155.A0A0R3QFD1"/>
<proteinExistence type="predicted"/>
<organism evidence="2">
    <name type="scientific">Brugia timori</name>
    <dbReference type="NCBI Taxonomy" id="42155"/>
    <lineage>
        <taxon>Eukaryota</taxon>
        <taxon>Metazoa</taxon>
        <taxon>Ecdysozoa</taxon>
        <taxon>Nematoda</taxon>
        <taxon>Chromadorea</taxon>
        <taxon>Rhabditida</taxon>
        <taxon>Spirurina</taxon>
        <taxon>Spiruromorpha</taxon>
        <taxon>Filarioidea</taxon>
        <taxon>Onchocercidae</taxon>
        <taxon>Brugia</taxon>
    </lineage>
</organism>
<feature type="region of interest" description="Disordered" evidence="1">
    <location>
        <begin position="80"/>
        <end position="126"/>
    </location>
</feature>
<evidence type="ECO:0000256" key="1">
    <source>
        <dbReference type="SAM" id="MobiDB-lite"/>
    </source>
</evidence>
<dbReference type="AlphaFoldDB" id="A0A0R3QFD1"/>
<sequence>LERHQNDDSSCYAFMQREGLMERLLGHKMLTGRVDSHVVLGFLPFDPKDNLPSRNRKNVSFRSCFLPKVDDFPIICEPPPVGVANEERRGPKTPPGSPGHDANSSVLSSRGVGSASPSSPPPPPPVDETLVLSVEVKLVFSNSYHFCCKKLAEVLLMLELD</sequence>
<accession>A0A0R3QFD1</accession>
<name>A0A0R3QFD1_9BILA</name>
<evidence type="ECO:0000313" key="2">
    <source>
        <dbReference type="WBParaSite" id="BTMF_0000507701-mRNA-1"/>
    </source>
</evidence>
<reference evidence="2" key="1">
    <citation type="submission" date="2017-02" db="UniProtKB">
        <authorList>
            <consortium name="WormBaseParasite"/>
        </authorList>
    </citation>
    <scope>IDENTIFICATION</scope>
</reference>
<dbReference type="WBParaSite" id="BTMF_0000507701-mRNA-1">
    <property type="protein sequence ID" value="BTMF_0000507701-mRNA-1"/>
    <property type="gene ID" value="BTMF_0000507701"/>
</dbReference>